<dbReference type="eggNOG" id="KOG0725">
    <property type="taxonomic scope" value="Eukaryota"/>
</dbReference>
<dbReference type="NCBIfam" id="NF005559">
    <property type="entry name" value="PRK07231.1"/>
    <property type="match status" value="1"/>
</dbReference>
<dbReference type="GO" id="GO:0006629">
    <property type="term" value="P:lipid metabolic process"/>
    <property type="evidence" value="ECO:0007669"/>
    <property type="project" value="UniProtKB-KW"/>
</dbReference>
<protein>
    <submittedName>
        <fullName evidence="5">Uncharacterized protein</fullName>
    </submittedName>
</protein>
<dbReference type="SUPFAM" id="SSF51735">
    <property type="entry name" value="NAD(P)-binding Rossmann-fold domains"/>
    <property type="match status" value="1"/>
</dbReference>
<evidence type="ECO:0000313" key="5">
    <source>
        <dbReference type="EMBL" id="KMT05817.1"/>
    </source>
</evidence>
<dbReference type="FunFam" id="3.40.50.720:FF:000084">
    <property type="entry name" value="Short-chain dehydrogenase reductase"/>
    <property type="match status" value="1"/>
</dbReference>
<dbReference type="PRINTS" id="PR00081">
    <property type="entry name" value="GDHRDH"/>
</dbReference>
<dbReference type="InterPro" id="IPR002347">
    <property type="entry name" value="SDR_fam"/>
</dbReference>
<dbReference type="GO" id="GO:0016491">
    <property type="term" value="F:oxidoreductase activity"/>
    <property type="evidence" value="ECO:0007669"/>
    <property type="project" value="UniProtKB-KW"/>
</dbReference>
<dbReference type="Gramene" id="KMT05817">
    <property type="protein sequence ID" value="KMT05817"/>
    <property type="gene ID" value="BVRB_7g165910"/>
</dbReference>
<dbReference type="OrthoDB" id="294295at2759"/>
<gene>
    <name evidence="5" type="ORF">BVRB_7g165910</name>
</gene>
<dbReference type="Proteomes" id="UP000035740">
    <property type="component" value="Chromosome 7"/>
</dbReference>
<comment type="similarity">
    <text evidence="1">Belongs to the short-chain dehydrogenases/reductases (SDR) family.</text>
</comment>
<keyword evidence="2" id="KW-0560">Oxidoreductase</keyword>
<proteinExistence type="inferred from homology"/>
<dbReference type="EMBL" id="KQ090148">
    <property type="protein sequence ID" value="KMT05817.1"/>
    <property type="molecule type" value="Genomic_DNA"/>
</dbReference>
<evidence type="ECO:0000256" key="1">
    <source>
        <dbReference type="ARBA" id="ARBA00006484"/>
    </source>
</evidence>
<dbReference type="KEGG" id="bvg:104899289"/>
<keyword evidence="4" id="KW-0443">Lipid metabolism</keyword>
<dbReference type="InterPro" id="IPR020904">
    <property type="entry name" value="Sc_DH/Rdtase_CS"/>
</dbReference>
<dbReference type="Gene3D" id="3.40.50.720">
    <property type="entry name" value="NAD(P)-binding Rossmann-like Domain"/>
    <property type="match status" value="1"/>
</dbReference>
<keyword evidence="3" id="KW-0520">NAD</keyword>
<accession>A0A0J8BX93</accession>
<evidence type="ECO:0000256" key="2">
    <source>
        <dbReference type="ARBA" id="ARBA00023002"/>
    </source>
</evidence>
<dbReference type="PROSITE" id="PS00061">
    <property type="entry name" value="ADH_SHORT"/>
    <property type="match status" value="1"/>
</dbReference>
<dbReference type="AlphaFoldDB" id="A0A0J8BX93"/>
<dbReference type="Pfam" id="PF13561">
    <property type="entry name" value="adh_short_C2"/>
    <property type="match status" value="1"/>
</dbReference>
<organism evidence="5 6">
    <name type="scientific">Beta vulgaris subsp. vulgaris</name>
    <name type="common">Beet</name>
    <dbReference type="NCBI Taxonomy" id="3555"/>
    <lineage>
        <taxon>Eukaryota</taxon>
        <taxon>Viridiplantae</taxon>
        <taxon>Streptophyta</taxon>
        <taxon>Embryophyta</taxon>
        <taxon>Tracheophyta</taxon>
        <taxon>Spermatophyta</taxon>
        <taxon>Magnoliopsida</taxon>
        <taxon>eudicotyledons</taxon>
        <taxon>Gunneridae</taxon>
        <taxon>Pentapetalae</taxon>
        <taxon>Caryophyllales</taxon>
        <taxon>Chenopodiaceae</taxon>
        <taxon>Betoideae</taxon>
        <taxon>Beta</taxon>
    </lineage>
</organism>
<dbReference type="InterPro" id="IPR036291">
    <property type="entry name" value="NAD(P)-bd_dom_sf"/>
</dbReference>
<sequence length="298" mass="31593">MFTLKLRKIGLFSRALASASFSRGFSNHGRRLEGKVALITGAASGIGKATAIKFVENGAKVVIADVQHELGEHTAKELGSSASFVACDVTQEADIARAINFTVSSYGQLDIMYNNAGVACRTAPSIADLDLDVFDRVMSINVRGIVAGIKHASHVMIPRKKGCILCTSSVTGIVGGMAQTTYSVSKSAVVGIVKSVSAELSKHGIRINCISPFAVPTPFMMGEMRKWYPGVEDDVIVKMVQDAGELKGANCEEIDVANAALYLASDEAKYVTAHNLVVDGGCTSIKSLRLPPPNRVTE</sequence>
<evidence type="ECO:0000313" key="6">
    <source>
        <dbReference type="Proteomes" id="UP000035740"/>
    </source>
</evidence>
<dbReference type="PANTHER" id="PTHR43180:SF28">
    <property type="entry name" value="NAD(P)-BINDING ROSSMANN-FOLD SUPERFAMILY PROTEIN"/>
    <property type="match status" value="1"/>
</dbReference>
<evidence type="ECO:0000256" key="4">
    <source>
        <dbReference type="ARBA" id="ARBA00023098"/>
    </source>
</evidence>
<name>A0A0J8BX93_BETVV</name>
<reference evidence="5 6" key="1">
    <citation type="journal article" date="2014" name="Nature">
        <title>The genome of the recently domesticated crop plant sugar beet (Beta vulgaris).</title>
        <authorList>
            <person name="Dohm J.C."/>
            <person name="Minoche A.E."/>
            <person name="Holtgrawe D."/>
            <person name="Capella-Gutierrez S."/>
            <person name="Zakrzewski F."/>
            <person name="Tafer H."/>
            <person name="Rupp O."/>
            <person name="Sorensen T.R."/>
            <person name="Stracke R."/>
            <person name="Reinhardt R."/>
            <person name="Goesmann A."/>
            <person name="Kraft T."/>
            <person name="Schulz B."/>
            <person name="Stadler P.F."/>
            <person name="Schmidt T."/>
            <person name="Gabaldon T."/>
            <person name="Lehrach H."/>
            <person name="Weisshaar B."/>
            <person name="Himmelbauer H."/>
        </authorList>
    </citation>
    <scope>NUCLEOTIDE SEQUENCE [LARGE SCALE GENOMIC DNA]</scope>
    <source>
        <tissue evidence="5">Taproot</tissue>
    </source>
</reference>
<dbReference type="PRINTS" id="PR00080">
    <property type="entry name" value="SDRFAMILY"/>
</dbReference>
<keyword evidence="6" id="KW-1185">Reference proteome</keyword>
<evidence type="ECO:0000256" key="3">
    <source>
        <dbReference type="ARBA" id="ARBA00023027"/>
    </source>
</evidence>
<dbReference type="PANTHER" id="PTHR43180">
    <property type="entry name" value="3-OXOACYL-(ACYL-CARRIER-PROTEIN) REDUCTASE (AFU_ORTHOLOGUE AFUA_6G11210)"/>
    <property type="match status" value="1"/>
</dbReference>
<dbReference type="OMA" id="DIHPKEW"/>